<comment type="caution">
    <text evidence="2">The sequence shown here is derived from an EMBL/GenBank/DDBJ whole genome shotgun (WGS) entry which is preliminary data.</text>
</comment>
<reference evidence="3" key="1">
    <citation type="journal article" date="2019" name="Int. J. Syst. Evol. Microbiol.">
        <title>The Global Catalogue of Microorganisms (GCM) 10K type strain sequencing project: providing services to taxonomists for standard genome sequencing and annotation.</title>
        <authorList>
            <consortium name="The Broad Institute Genomics Platform"/>
            <consortium name="The Broad Institute Genome Sequencing Center for Infectious Disease"/>
            <person name="Wu L."/>
            <person name="Ma J."/>
        </authorList>
    </citation>
    <scope>NUCLEOTIDE SEQUENCE [LARGE SCALE GENOMIC DNA]</scope>
    <source>
        <strain evidence="3">JCM 6305</strain>
    </source>
</reference>
<dbReference type="Proteomes" id="UP001501638">
    <property type="component" value="Unassembled WGS sequence"/>
</dbReference>
<feature type="region of interest" description="Disordered" evidence="1">
    <location>
        <begin position="47"/>
        <end position="69"/>
    </location>
</feature>
<organism evidence="2 3">
    <name type="scientific">Streptomyces macrosporus</name>
    <dbReference type="NCBI Taxonomy" id="44032"/>
    <lineage>
        <taxon>Bacteria</taxon>
        <taxon>Bacillati</taxon>
        <taxon>Actinomycetota</taxon>
        <taxon>Actinomycetes</taxon>
        <taxon>Kitasatosporales</taxon>
        <taxon>Streptomycetaceae</taxon>
        <taxon>Streptomyces</taxon>
    </lineage>
</organism>
<proteinExistence type="predicted"/>
<feature type="compositionally biased region" description="Basic residues" evidence="1">
    <location>
        <begin position="57"/>
        <end position="69"/>
    </location>
</feature>
<gene>
    <name evidence="2" type="ORF">GCM10010405_09150</name>
</gene>
<keyword evidence="3" id="KW-1185">Reference proteome</keyword>
<evidence type="ECO:0000256" key="1">
    <source>
        <dbReference type="SAM" id="MobiDB-lite"/>
    </source>
</evidence>
<name>A0ABP5WJD0_9ACTN</name>
<feature type="region of interest" description="Disordered" evidence="1">
    <location>
        <begin position="1"/>
        <end position="32"/>
    </location>
</feature>
<evidence type="ECO:0000313" key="3">
    <source>
        <dbReference type="Proteomes" id="UP001501638"/>
    </source>
</evidence>
<dbReference type="EMBL" id="BAAASZ010000007">
    <property type="protein sequence ID" value="GAA2428682.1"/>
    <property type="molecule type" value="Genomic_DNA"/>
</dbReference>
<protein>
    <submittedName>
        <fullName evidence="2">Uncharacterized protein</fullName>
    </submittedName>
</protein>
<evidence type="ECO:0000313" key="2">
    <source>
        <dbReference type="EMBL" id="GAA2428682.1"/>
    </source>
</evidence>
<accession>A0ABP5WJD0</accession>
<sequence>MNQQVVPDNAGPTPVDPTVPCGSPRERRRLPVRPAVSARTVLDGVAAVPERTERDRHPARRHRVREAER</sequence>